<dbReference type="Gene3D" id="3.30.300.180">
    <property type="match status" value="1"/>
</dbReference>
<comment type="function">
    <text evidence="8 10">Plays an essential role in the initiation and regulation of chromosomal replication. ATP-DnaA binds to the origin of replication (oriC) to initiate formation of the DNA replication initiation complex once per cell cycle. Binds the DnaA box (a 9 base pair repeat at the origin) and separates the double-stranded (ds)DNA. Forms a right-handed helical filament on oriC DNA; dsDNA binds to the exterior of the filament while single-stranded (ss)DNA is stabiized in the filament's interior. The ATP-DnaA-oriC complex binds and stabilizes one strand of the AT-rich DNA unwinding element (DUE), permitting loading of DNA polymerase. After initiation quickly degrades to an ADP-DnaA complex that is not apt for DNA replication. Binds acidic phospholipids.</text>
</comment>
<comment type="subunit">
    <text evidence="8">Oligomerizes as a right-handed, spiral filament on DNA at oriC.</text>
</comment>
<dbReference type="InterPro" id="IPR003593">
    <property type="entry name" value="AAA+_ATPase"/>
</dbReference>
<dbReference type="InterPro" id="IPR024633">
    <property type="entry name" value="DnaA_N_dom"/>
</dbReference>
<feature type="binding site" evidence="8">
    <location>
        <position position="169"/>
    </location>
    <ligand>
        <name>ATP</name>
        <dbReference type="ChEBI" id="CHEBI:30616"/>
    </ligand>
</feature>
<dbReference type="SMART" id="SM00382">
    <property type="entry name" value="AAA"/>
    <property type="match status" value="1"/>
</dbReference>
<evidence type="ECO:0000259" key="13">
    <source>
        <dbReference type="SMART" id="SM00760"/>
    </source>
</evidence>
<protein>
    <recommendedName>
        <fullName evidence="8 9">Chromosomal replication initiator protein DnaA</fullName>
    </recommendedName>
</protein>
<dbReference type="CDD" id="cd00009">
    <property type="entry name" value="AAA"/>
    <property type="match status" value="1"/>
</dbReference>
<dbReference type="GO" id="GO:0006275">
    <property type="term" value="P:regulation of DNA replication"/>
    <property type="evidence" value="ECO:0007669"/>
    <property type="project" value="UniProtKB-UniRule"/>
</dbReference>
<evidence type="ECO:0000256" key="9">
    <source>
        <dbReference type="NCBIfam" id="TIGR00362"/>
    </source>
</evidence>
<dbReference type="InterPro" id="IPR038454">
    <property type="entry name" value="DnaA_N_sf"/>
</dbReference>
<dbReference type="Gene3D" id="1.10.1750.10">
    <property type="match status" value="1"/>
</dbReference>
<dbReference type="SUPFAM" id="SSF48295">
    <property type="entry name" value="TrpR-like"/>
    <property type="match status" value="1"/>
</dbReference>
<dbReference type="AlphaFoldDB" id="A0A0G4B5K0"/>
<dbReference type="Pfam" id="PF00308">
    <property type="entry name" value="Bac_DnaA"/>
    <property type="match status" value="1"/>
</dbReference>
<reference evidence="14 15" key="1">
    <citation type="journal article" date="2015" name="Nature">
        <title>rRNA introns, odd ribosomes, and small enigmatic genomes across a large radiation of phyla.</title>
        <authorList>
            <person name="Brown C.T."/>
            <person name="Hug L.A."/>
            <person name="Thomas B.C."/>
            <person name="Sharon I."/>
            <person name="Castelle C.J."/>
            <person name="Singh A."/>
            <person name="Wilkins M.J."/>
            <person name="Williams K.H."/>
            <person name="Banfield J.F."/>
        </authorList>
    </citation>
    <scope>NUCLEOTIDE SEQUENCE [LARGE SCALE GENOMIC DNA]</scope>
</reference>
<dbReference type="GO" id="GO:0005737">
    <property type="term" value="C:cytoplasm"/>
    <property type="evidence" value="ECO:0007669"/>
    <property type="project" value="UniProtKB-SubCell"/>
</dbReference>
<dbReference type="InterPro" id="IPR001957">
    <property type="entry name" value="Chromosome_initiator_DnaA"/>
</dbReference>
<dbReference type="PANTHER" id="PTHR30050">
    <property type="entry name" value="CHROMOSOMAL REPLICATION INITIATOR PROTEIN DNAA"/>
    <property type="match status" value="1"/>
</dbReference>
<evidence type="ECO:0000256" key="11">
    <source>
        <dbReference type="RuleBase" id="RU004227"/>
    </source>
</evidence>
<dbReference type="Pfam" id="PF08299">
    <property type="entry name" value="Bac_DnaA_C"/>
    <property type="match status" value="1"/>
</dbReference>
<keyword evidence="3 8" id="KW-0235">DNA replication</keyword>
<dbReference type="Gene3D" id="3.40.50.300">
    <property type="entry name" value="P-loop containing nucleotide triphosphate hydrolases"/>
    <property type="match status" value="1"/>
</dbReference>
<feature type="domain" description="AAA+ ATPase" evidence="12">
    <location>
        <begin position="158"/>
        <end position="292"/>
    </location>
</feature>
<evidence type="ECO:0000313" key="14">
    <source>
        <dbReference type="EMBL" id="AKM82257.1"/>
    </source>
</evidence>
<feature type="region of interest" description="Domain IV, binds dsDNA" evidence="8">
    <location>
        <begin position="342"/>
        <end position="463"/>
    </location>
</feature>
<dbReference type="Pfam" id="PF11638">
    <property type="entry name" value="DnaA_N"/>
    <property type="match status" value="1"/>
</dbReference>
<evidence type="ECO:0000256" key="1">
    <source>
        <dbReference type="ARBA" id="ARBA00006583"/>
    </source>
</evidence>
<sequence>MKTLDEKETWQAALGELEVVFSKANYSTWFKDTFVLEIAEDEITVGVPNAFTKEWLENKYHPQIFEVLKKIHPNLKNATYAVATNSARQAPKIDSADNSDINLKPTQSYTPTQIPVADKPQPAFNLNAHYSFDNYVVGNSNRLAMATAQAVAANPGTAYNPLFIYGGVGLGKTHLVQAIGNEIIAKSPKKKIVYVSCEKFTNDFIASISDKKTNEFKKMYRDADVLMVDDIQFMAGKEGTQEEFFHTFNALHQANRQIVITSDRVPKAIPQLTDRLSSRFGMGMVADIQPPNLEMRQAILRNKCAEKQCSLTDDVIDYIAQNIESNIRELEGAITRILTYSQMNDVLPSLAITTKALEDIISNKNKIISVEKMLQMTADFFNITTVDLISAKRNKELVRPRQIVMYLMRHEMSLSYPKIGQHLNKKDHTTVIHGVEKIEKEIARDVELHKELTALKEKMHAFN</sequence>
<dbReference type="Proteomes" id="UP000035648">
    <property type="component" value="Chromosome"/>
</dbReference>
<evidence type="ECO:0000259" key="12">
    <source>
        <dbReference type="SMART" id="SM00382"/>
    </source>
</evidence>
<accession>A0A0G4B5K0</accession>
<feature type="region of interest" description="Domain III, AAA+ region" evidence="8">
    <location>
        <begin position="125"/>
        <end position="341"/>
    </location>
</feature>
<dbReference type="GO" id="GO:0003688">
    <property type="term" value="F:DNA replication origin binding"/>
    <property type="evidence" value="ECO:0007669"/>
    <property type="project" value="UniProtKB-UniRule"/>
</dbReference>
<comment type="caution">
    <text evidence="8">Lacks conserved residue(s) required for the propagation of feature annotation.</text>
</comment>
<dbReference type="PATRIC" id="fig|1618337.4.peg.450"/>
<dbReference type="KEGG" id="bbgw:UT28_C0001G0452"/>
<dbReference type="CDD" id="cd06571">
    <property type="entry name" value="Bac_DnaA_C"/>
    <property type="match status" value="1"/>
</dbReference>
<evidence type="ECO:0000256" key="5">
    <source>
        <dbReference type="ARBA" id="ARBA00022840"/>
    </source>
</evidence>
<name>A0A0G4B5K0_9BACT</name>
<dbReference type="InterPro" id="IPR013159">
    <property type="entry name" value="DnaA_C"/>
</dbReference>
<dbReference type="PROSITE" id="PS01008">
    <property type="entry name" value="DNAA"/>
    <property type="match status" value="1"/>
</dbReference>
<proteinExistence type="inferred from homology"/>
<feature type="binding site" evidence="8">
    <location>
        <position position="172"/>
    </location>
    <ligand>
        <name>ATP</name>
        <dbReference type="ChEBI" id="CHEBI:30616"/>
    </ligand>
</feature>
<evidence type="ECO:0000256" key="7">
    <source>
        <dbReference type="ARBA" id="ARBA00023125"/>
    </source>
</evidence>
<comment type="subcellular location">
    <subcellularLocation>
        <location evidence="8">Cytoplasm</location>
    </subcellularLocation>
</comment>
<feature type="binding site" evidence="8">
    <location>
        <position position="171"/>
    </location>
    <ligand>
        <name>ATP</name>
        <dbReference type="ChEBI" id="CHEBI:30616"/>
    </ligand>
</feature>
<keyword evidence="5 8" id="KW-0067">ATP-binding</keyword>
<dbReference type="InterPro" id="IPR027417">
    <property type="entry name" value="P-loop_NTPase"/>
</dbReference>
<dbReference type="InterPro" id="IPR020591">
    <property type="entry name" value="Chromosome_initiator_DnaA-like"/>
</dbReference>
<feature type="region of interest" description="Domain I, interacts with DnaA modulators" evidence="8">
    <location>
        <begin position="1"/>
        <end position="83"/>
    </location>
</feature>
<evidence type="ECO:0000256" key="3">
    <source>
        <dbReference type="ARBA" id="ARBA00022705"/>
    </source>
</evidence>
<evidence type="ECO:0000256" key="6">
    <source>
        <dbReference type="ARBA" id="ARBA00023121"/>
    </source>
</evidence>
<gene>
    <name evidence="8 14" type="primary">dnaA</name>
    <name evidence="14" type="ORF">UT28_C0001G0452</name>
</gene>
<evidence type="ECO:0000256" key="4">
    <source>
        <dbReference type="ARBA" id="ARBA00022741"/>
    </source>
</evidence>
<dbReference type="HAMAP" id="MF_00377">
    <property type="entry name" value="DnaA_bact"/>
    <property type="match status" value="1"/>
</dbReference>
<dbReference type="EMBL" id="CP011213">
    <property type="protein sequence ID" value="AKM82257.1"/>
    <property type="molecule type" value="Genomic_DNA"/>
</dbReference>
<keyword evidence="7 8" id="KW-0238">DNA-binding</keyword>
<feature type="domain" description="Chromosomal replication initiator DnaA C-terminal" evidence="13">
    <location>
        <begin position="369"/>
        <end position="438"/>
    </location>
</feature>
<organism evidence="14 15">
    <name type="scientific">Berkelbacteria bacterium GW2011_GWE1_39_12</name>
    <dbReference type="NCBI Taxonomy" id="1618337"/>
    <lineage>
        <taxon>Bacteria</taxon>
        <taxon>Candidatus Berkelbacteria</taxon>
    </lineage>
</organism>
<evidence type="ECO:0000256" key="2">
    <source>
        <dbReference type="ARBA" id="ARBA00022490"/>
    </source>
</evidence>
<dbReference type="STRING" id="1618337.UT28_C0001G0452"/>
<comment type="domain">
    <text evidence="8">Domain I is involved in oligomerization and binding regulators, domain II is flexibile and of varying length in different bacteria, domain III forms the AAA+ region, while domain IV binds dsDNA.</text>
</comment>
<dbReference type="GO" id="GO:0005886">
    <property type="term" value="C:plasma membrane"/>
    <property type="evidence" value="ECO:0007669"/>
    <property type="project" value="TreeGrafter"/>
</dbReference>
<keyword evidence="4 8" id="KW-0547">Nucleotide-binding</keyword>
<evidence type="ECO:0000313" key="15">
    <source>
        <dbReference type="Proteomes" id="UP000035648"/>
    </source>
</evidence>
<dbReference type="PANTHER" id="PTHR30050:SF2">
    <property type="entry name" value="CHROMOSOMAL REPLICATION INITIATOR PROTEIN DNAA"/>
    <property type="match status" value="1"/>
</dbReference>
<dbReference type="SMART" id="SM00760">
    <property type="entry name" value="Bac_DnaA_C"/>
    <property type="match status" value="1"/>
</dbReference>
<dbReference type="PRINTS" id="PR00051">
    <property type="entry name" value="DNAA"/>
</dbReference>
<comment type="similarity">
    <text evidence="1 8 11">Belongs to the DnaA family.</text>
</comment>
<dbReference type="NCBIfam" id="TIGR00362">
    <property type="entry name" value="DnaA"/>
    <property type="match status" value="1"/>
</dbReference>
<dbReference type="GO" id="GO:0008289">
    <property type="term" value="F:lipid binding"/>
    <property type="evidence" value="ECO:0007669"/>
    <property type="project" value="UniProtKB-KW"/>
</dbReference>
<dbReference type="SUPFAM" id="SSF52540">
    <property type="entry name" value="P-loop containing nucleoside triphosphate hydrolases"/>
    <property type="match status" value="1"/>
</dbReference>
<dbReference type="GO" id="GO:0005524">
    <property type="term" value="F:ATP binding"/>
    <property type="evidence" value="ECO:0007669"/>
    <property type="project" value="UniProtKB-UniRule"/>
</dbReference>
<evidence type="ECO:0000256" key="10">
    <source>
        <dbReference type="RuleBase" id="RU000577"/>
    </source>
</evidence>
<dbReference type="GO" id="GO:0006270">
    <property type="term" value="P:DNA replication initiation"/>
    <property type="evidence" value="ECO:0007669"/>
    <property type="project" value="UniProtKB-UniRule"/>
</dbReference>
<dbReference type="InterPro" id="IPR018312">
    <property type="entry name" value="Chromosome_initiator_DnaA_CS"/>
</dbReference>
<evidence type="ECO:0000256" key="8">
    <source>
        <dbReference type="HAMAP-Rule" id="MF_00377"/>
    </source>
</evidence>
<feature type="binding site" evidence="8">
    <location>
        <position position="173"/>
    </location>
    <ligand>
        <name>ATP</name>
        <dbReference type="ChEBI" id="CHEBI:30616"/>
    </ligand>
</feature>
<dbReference type="FunFam" id="3.40.50.300:FF:000668">
    <property type="entry name" value="Chromosomal replication initiator protein DnaA"/>
    <property type="match status" value="1"/>
</dbReference>
<dbReference type="InterPro" id="IPR010921">
    <property type="entry name" value="Trp_repressor/repl_initiator"/>
</dbReference>
<dbReference type="InterPro" id="IPR013317">
    <property type="entry name" value="DnaA_dom"/>
</dbReference>
<keyword evidence="6 8" id="KW-0446">Lipid-binding</keyword>
<keyword evidence="2 8" id="KW-0963">Cytoplasm</keyword>
<dbReference type="Gene3D" id="1.10.8.60">
    <property type="match status" value="1"/>
</dbReference>